<keyword evidence="1" id="KW-1133">Transmembrane helix</keyword>
<dbReference type="RefSeq" id="XP_040700321.1">
    <property type="nucleotide sequence ID" value="XM_040840677.1"/>
</dbReference>
<dbReference type="OrthoDB" id="4500580at2759"/>
<keyword evidence="1" id="KW-0472">Membrane</keyword>
<reference evidence="3" key="1">
    <citation type="journal article" date="2017" name="Genome Biol.">
        <title>Comparative genomics reveals high biological diversity and specific adaptations in the industrially and medically important fungal genus Aspergillus.</title>
        <authorList>
            <person name="de Vries R.P."/>
            <person name="Riley R."/>
            <person name="Wiebenga A."/>
            <person name="Aguilar-Osorio G."/>
            <person name="Amillis S."/>
            <person name="Uchima C.A."/>
            <person name="Anderluh G."/>
            <person name="Asadollahi M."/>
            <person name="Askin M."/>
            <person name="Barry K."/>
            <person name="Battaglia E."/>
            <person name="Bayram O."/>
            <person name="Benocci T."/>
            <person name="Braus-Stromeyer S.A."/>
            <person name="Caldana C."/>
            <person name="Canovas D."/>
            <person name="Cerqueira G.C."/>
            <person name="Chen F."/>
            <person name="Chen W."/>
            <person name="Choi C."/>
            <person name="Clum A."/>
            <person name="Dos Santos R.A."/>
            <person name="Damasio A.R."/>
            <person name="Diallinas G."/>
            <person name="Emri T."/>
            <person name="Fekete E."/>
            <person name="Flipphi M."/>
            <person name="Freyberg S."/>
            <person name="Gallo A."/>
            <person name="Gournas C."/>
            <person name="Habgood R."/>
            <person name="Hainaut M."/>
            <person name="Harispe M.L."/>
            <person name="Henrissat B."/>
            <person name="Hilden K.S."/>
            <person name="Hope R."/>
            <person name="Hossain A."/>
            <person name="Karabika E."/>
            <person name="Karaffa L."/>
            <person name="Karanyi Z."/>
            <person name="Krasevec N."/>
            <person name="Kuo A."/>
            <person name="Kusch H."/>
            <person name="LaButti K."/>
            <person name="Lagendijk E.L."/>
            <person name="Lapidus A."/>
            <person name="Levasseur A."/>
            <person name="Lindquist E."/>
            <person name="Lipzen A."/>
            <person name="Logrieco A.F."/>
            <person name="MacCabe A."/>
            <person name="Maekelae M.R."/>
            <person name="Malavazi I."/>
            <person name="Melin P."/>
            <person name="Meyer V."/>
            <person name="Mielnichuk N."/>
            <person name="Miskei M."/>
            <person name="Molnar A.P."/>
            <person name="Mule G."/>
            <person name="Ngan C.Y."/>
            <person name="Orejas M."/>
            <person name="Orosz E."/>
            <person name="Ouedraogo J.P."/>
            <person name="Overkamp K.M."/>
            <person name="Park H.-S."/>
            <person name="Perrone G."/>
            <person name="Piumi F."/>
            <person name="Punt P.J."/>
            <person name="Ram A.F."/>
            <person name="Ramon A."/>
            <person name="Rauscher S."/>
            <person name="Record E."/>
            <person name="Riano-Pachon D.M."/>
            <person name="Robert V."/>
            <person name="Roehrig J."/>
            <person name="Ruller R."/>
            <person name="Salamov A."/>
            <person name="Salih N.S."/>
            <person name="Samson R.A."/>
            <person name="Sandor E."/>
            <person name="Sanguinetti M."/>
            <person name="Schuetze T."/>
            <person name="Sepcic K."/>
            <person name="Shelest E."/>
            <person name="Sherlock G."/>
            <person name="Sophianopoulou V."/>
            <person name="Squina F.M."/>
            <person name="Sun H."/>
            <person name="Susca A."/>
            <person name="Todd R.B."/>
            <person name="Tsang A."/>
            <person name="Unkles S.E."/>
            <person name="van de Wiele N."/>
            <person name="van Rossen-Uffink D."/>
            <person name="Oliveira J.V."/>
            <person name="Vesth T.C."/>
            <person name="Visser J."/>
            <person name="Yu J.-H."/>
            <person name="Zhou M."/>
            <person name="Andersen M.R."/>
            <person name="Archer D.B."/>
            <person name="Baker S.E."/>
            <person name="Benoit I."/>
            <person name="Brakhage A.A."/>
            <person name="Braus G.H."/>
            <person name="Fischer R."/>
            <person name="Frisvad J.C."/>
            <person name="Goldman G.H."/>
            <person name="Houbraken J."/>
            <person name="Oakley B."/>
            <person name="Pocsi I."/>
            <person name="Scazzocchio C."/>
            <person name="Seiboth B."/>
            <person name="vanKuyk P.A."/>
            <person name="Wortman J."/>
            <person name="Dyer P.S."/>
            <person name="Grigoriev I.V."/>
        </authorList>
    </citation>
    <scope>NUCLEOTIDE SEQUENCE [LARGE SCALE GENOMIC DNA]</scope>
    <source>
        <strain evidence="3">CBS 593.65</strain>
    </source>
</reference>
<dbReference type="AlphaFoldDB" id="A0A1L9TAX5"/>
<evidence type="ECO:0000313" key="2">
    <source>
        <dbReference type="EMBL" id="OJJ56515.1"/>
    </source>
</evidence>
<organism evidence="2 3">
    <name type="scientific">Aspergillus sydowii CBS 593.65</name>
    <dbReference type="NCBI Taxonomy" id="1036612"/>
    <lineage>
        <taxon>Eukaryota</taxon>
        <taxon>Fungi</taxon>
        <taxon>Dikarya</taxon>
        <taxon>Ascomycota</taxon>
        <taxon>Pezizomycotina</taxon>
        <taxon>Eurotiomycetes</taxon>
        <taxon>Eurotiomycetidae</taxon>
        <taxon>Eurotiales</taxon>
        <taxon>Aspergillaceae</taxon>
        <taxon>Aspergillus</taxon>
        <taxon>Aspergillus subgen. Nidulantes</taxon>
    </lineage>
</organism>
<dbReference type="EMBL" id="KV878590">
    <property type="protein sequence ID" value="OJJ56515.1"/>
    <property type="molecule type" value="Genomic_DNA"/>
</dbReference>
<evidence type="ECO:0000256" key="1">
    <source>
        <dbReference type="SAM" id="Phobius"/>
    </source>
</evidence>
<name>A0A1L9TAX5_9EURO</name>
<accession>A0A1L9TAX5</accession>
<dbReference type="GeneID" id="63756750"/>
<gene>
    <name evidence="2" type="ORF">ASPSYDRAFT_134404</name>
</gene>
<feature type="transmembrane region" description="Helical" evidence="1">
    <location>
        <begin position="238"/>
        <end position="271"/>
    </location>
</feature>
<keyword evidence="3" id="KW-1185">Reference proteome</keyword>
<dbReference type="Proteomes" id="UP000184356">
    <property type="component" value="Unassembled WGS sequence"/>
</dbReference>
<evidence type="ECO:0000313" key="3">
    <source>
        <dbReference type="Proteomes" id="UP000184356"/>
    </source>
</evidence>
<proteinExistence type="predicted"/>
<sequence length="353" mass="38717">MSGKVETEHEPESGYMTLDHIWKIRTRQFREDPPGSREDPLPYLAGRWSYCFKYYAKWVKGGINDALDKFMWGNGSNYMDCEWEGAGPTGSGPCTEMPPMTTYNHDIQYKDWIKWVESYDQLVPCNCPTNDNCIVCPPSSSYLYGHISYNFPRRKDEDEIDVPNPKSVIEASVPNITSLSSTMLTSYFDMRTFTVDADYGDVATALSMPVFMLEEATEQMQAIKKIGAEVKEAEKKQLIMGILTIVFMVIPFAGEAAAALGGVAAIARIGLIIGEAGNAALTIADIVDDPASAPIAIAGLLLGAGAAGRPTRRIFNEAADARRGMSAGTLKLFSQSFQRKDGIVQNIVSKCAV</sequence>
<dbReference type="STRING" id="1036612.A0A1L9TAX5"/>
<keyword evidence="1" id="KW-0812">Transmembrane</keyword>
<dbReference type="VEuPathDB" id="FungiDB:ASPSYDRAFT_134404"/>
<protein>
    <submittedName>
        <fullName evidence="2">Uncharacterized protein</fullName>
    </submittedName>
</protein>